<dbReference type="AlphaFoldDB" id="A0A208ZRH5"/>
<comment type="caution">
    <text evidence="1">The sequence shown here is derived from an EMBL/GenBank/DDBJ whole genome shotgun (WGS) entry which is preliminary data.</text>
</comment>
<gene>
    <name evidence="1" type="ORF">CBW57_19440</name>
</gene>
<evidence type="ECO:0000313" key="1">
    <source>
        <dbReference type="EMBL" id="OVZ83060.1"/>
    </source>
</evidence>
<protein>
    <recommendedName>
        <fullName evidence="3">DUF2570 domain-containing protein</fullName>
    </recommendedName>
</protein>
<accession>A0A208ZRH5</accession>
<name>A0A208ZRH5_YERIN</name>
<evidence type="ECO:0008006" key="3">
    <source>
        <dbReference type="Google" id="ProtNLM"/>
    </source>
</evidence>
<evidence type="ECO:0000313" key="2">
    <source>
        <dbReference type="Proteomes" id="UP000196440"/>
    </source>
</evidence>
<reference evidence="1 2" key="1">
    <citation type="submission" date="2017-05" db="EMBL/GenBank/DDBJ databases">
        <title>Whole genome sequencing of Yersinia kristensenii.</title>
        <authorList>
            <person name="Campioni F."/>
        </authorList>
    </citation>
    <scope>NUCLEOTIDE SEQUENCE [LARGE SCALE GENOMIC DNA]</scope>
    <source>
        <strain evidence="1 2">CFSAN060536</strain>
    </source>
</reference>
<dbReference type="RefSeq" id="WP_050883343.1">
    <property type="nucleotide sequence ID" value="NZ_CBCPKE010000005.1"/>
</dbReference>
<proteinExistence type="predicted"/>
<dbReference type="Proteomes" id="UP000196440">
    <property type="component" value="Unassembled WGS sequence"/>
</dbReference>
<organism evidence="1 2">
    <name type="scientific">Yersinia intermedia</name>
    <dbReference type="NCBI Taxonomy" id="631"/>
    <lineage>
        <taxon>Bacteria</taxon>
        <taxon>Pseudomonadati</taxon>
        <taxon>Pseudomonadota</taxon>
        <taxon>Gammaproteobacteria</taxon>
        <taxon>Enterobacterales</taxon>
        <taxon>Yersiniaceae</taxon>
        <taxon>Yersinia</taxon>
    </lineage>
</organism>
<sequence>MILPISKMYSIGLFLVILLVCILWTRYQQRAYNQLQQDNKQLKMHNSLLNDRFLQLKSPTENLAFVITKQAQGQTELETNNDLLRQKTRAALAPPGANQPVDVTWLQRELIEPK</sequence>
<dbReference type="EMBL" id="NHOI01000034">
    <property type="protein sequence ID" value="OVZ83060.1"/>
    <property type="molecule type" value="Genomic_DNA"/>
</dbReference>